<protein>
    <submittedName>
        <fullName evidence="2">Uncharacterized protein</fullName>
    </submittedName>
</protein>
<feature type="transmembrane region" description="Helical" evidence="1">
    <location>
        <begin position="170"/>
        <end position="189"/>
    </location>
</feature>
<keyword evidence="1" id="KW-0812">Transmembrane</keyword>
<keyword evidence="3" id="KW-1185">Reference proteome</keyword>
<keyword evidence="1" id="KW-1133">Transmembrane helix</keyword>
<dbReference type="AlphaFoldDB" id="A0A2G5TQC9"/>
<reference evidence="3" key="1">
    <citation type="submission" date="2017-10" db="EMBL/GenBank/DDBJ databases">
        <title>Rapid genome shrinkage in a self-fertile nematode reveals novel sperm competition proteins.</title>
        <authorList>
            <person name="Yin D."/>
            <person name="Schwarz E.M."/>
            <person name="Thomas C.G."/>
            <person name="Felde R.L."/>
            <person name="Korf I.F."/>
            <person name="Cutter A.D."/>
            <person name="Schartner C.M."/>
            <person name="Ralston E.J."/>
            <person name="Meyer B.J."/>
            <person name="Haag E.S."/>
        </authorList>
    </citation>
    <scope>NUCLEOTIDE SEQUENCE [LARGE SCALE GENOMIC DNA]</scope>
    <source>
        <strain evidence="3">JU1422</strain>
    </source>
</reference>
<proteinExistence type="predicted"/>
<organism evidence="2 3">
    <name type="scientific">Caenorhabditis nigoni</name>
    <dbReference type="NCBI Taxonomy" id="1611254"/>
    <lineage>
        <taxon>Eukaryota</taxon>
        <taxon>Metazoa</taxon>
        <taxon>Ecdysozoa</taxon>
        <taxon>Nematoda</taxon>
        <taxon>Chromadorea</taxon>
        <taxon>Rhabditida</taxon>
        <taxon>Rhabditina</taxon>
        <taxon>Rhabditomorpha</taxon>
        <taxon>Rhabditoidea</taxon>
        <taxon>Rhabditidae</taxon>
        <taxon>Peloderinae</taxon>
        <taxon>Caenorhabditis</taxon>
    </lineage>
</organism>
<feature type="transmembrane region" description="Helical" evidence="1">
    <location>
        <begin position="79"/>
        <end position="103"/>
    </location>
</feature>
<dbReference type="InterPro" id="IPR024483">
    <property type="entry name" value="Glam1"/>
</dbReference>
<dbReference type="Proteomes" id="UP000230233">
    <property type="component" value="Chromosome V"/>
</dbReference>
<gene>
    <name evidence="2" type="primary">Cnig_chr_V.g21036</name>
    <name evidence="2" type="ORF">B9Z55_021036</name>
</gene>
<sequence>MADRTIRLKSPKMGCIPIRRYLIFISFLGILGGPSLLIANDKQLTATNVIGCVLGLAFNVCLFYGALKYNDRALGYSQMFVIFSMVLSFLIFCFAPVFVTSLLSSDYYKYMKVAGNPLQISSDEEKTVYKRQVDNFDEDHYTAIAGKMLEQQMEKAAEKRFMTGFTMGEVVVLCIILSTAYTYMVYVMIKRLRKFIAARKEVAGNQTLA</sequence>
<evidence type="ECO:0000313" key="2">
    <source>
        <dbReference type="EMBL" id="PIC29474.1"/>
    </source>
</evidence>
<feature type="transmembrane region" description="Helical" evidence="1">
    <location>
        <begin position="21"/>
        <end position="39"/>
    </location>
</feature>
<evidence type="ECO:0000256" key="1">
    <source>
        <dbReference type="SAM" id="Phobius"/>
    </source>
</evidence>
<dbReference type="OrthoDB" id="5881296at2759"/>
<evidence type="ECO:0000313" key="3">
    <source>
        <dbReference type="Proteomes" id="UP000230233"/>
    </source>
</evidence>
<dbReference type="EMBL" id="PDUG01000005">
    <property type="protein sequence ID" value="PIC29474.1"/>
    <property type="molecule type" value="Genomic_DNA"/>
</dbReference>
<dbReference type="Pfam" id="PF10912">
    <property type="entry name" value="Glam1"/>
    <property type="match status" value="1"/>
</dbReference>
<dbReference type="PANTHER" id="PTHR35013:SF3">
    <property type="entry name" value="TRANSMEMBRANE PROTEIN"/>
    <property type="match status" value="1"/>
</dbReference>
<feature type="transmembrane region" description="Helical" evidence="1">
    <location>
        <begin position="45"/>
        <end position="67"/>
    </location>
</feature>
<dbReference type="PANTHER" id="PTHR35013">
    <property type="entry name" value="PROTEIN CBG22618-RELATED"/>
    <property type="match status" value="1"/>
</dbReference>
<name>A0A2G5TQC9_9PELO</name>
<comment type="caution">
    <text evidence="2">The sequence shown here is derived from an EMBL/GenBank/DDBJ whole genome shotgun (WGS) entry which is preliminary data.</text>
</comment>
<accession>A0A2G5TQC9</accession>
<keyword evidence="1" id="KW-0472">Membrane</keyword>